<evidence type="ECO:0000313" key="1">
    <source>
        <dbReference type="EMBL" id="VFK15430.1"/>
    </source>
</evidence>
<protein>
    <recommendedName>
        <fullName evidence="2">DUF4926 domain-containing protein</fullName>
    </recommendedName>
</protein>
<accession>A0A450WEH3</accession>
<reference evidence="1" key="1">
    <citation type="submission" date="2019-02" db="EMBL/GenBank/DDBJ databases">
        <authorList>
            <person name="Gruber-Vodicka R. H."/>
            <person name="Seah K. B. B."/>
        </authorList>
    </citation>
    <scope>NUCLEOTIDE SEQUENCE</scope>
    <source>
        <strain evidence="1">BECK_BY7</strain>
    </source>
</reference>
<sequence>MFEELSTVILNRDLAEHGLIANDVGTIVHTYRDGSACEVEFMTGAGRTIAVVQVAASDLRLMREHDILHVRKLAA</sequence>
<dbReference type="EMBL" id="CAADFN010000015">
    <property type="protein sequence ID" value="VFK15430.1"/>
    <property type="molecule type" value="Genomic_DNA"/>
</dbReference>
<evidence type="ECO:0008006" key="2">
    <source>
        <dbReference type="Google" id="ProtNLM"/>
    </source>
</evidence>
<gene>
    <name evidence="1" type="ORF">BECKLFY1418C_GA0070996_101522</name>
</gene>
<name>A0A450WEH3_9GAMM</name>
<dbReference type="Pfam" id="PF16277">
    <property type="entry name" value="DUF4926"/>
    <property type="match status" value="1"/>
</dbReference>
<dbReference type="InterPro" id="IPR032568">
    <property type="entry name" value="DUF4926"/>
</dbReference>
<dbReference type="AlphaFoldDB" id="A0A450WEH3"/>
<organism evidence="1">
    <name type="scientific">Candidatus Kentrum sp. LFY</name>
    <dbReference type="NCBI Taxonomy" id="2126342"/>
    <lineage>
        <taxon>Bacteria</taxon>
        <taxon>Pseudomonadati</taxon>
        <taxon>Pseudomonadota</taxon>
        <taxon>Gammaproteobacteria</taxon>
        <taxon>Candidatus Kentrum</taxon>
    </lineage>
</organism>
<proteinExistence type="predicted"/>